<protein>
    <submittedName>
        <fullName evidence="2">Uncharacterized protein</fullName>
    </submittedName>
</protein>
<dbReference type="EMBL" id="JAFBDZ010000001">
    <property type="protein sequence ID" value="MBM7583817.1"/>
    <property type="molecule type" value="Genomic_DNA"/>
</dbReference>
<feature type="region of interest" description="Disordered" evidence="1">
    <location>
        <begin position="1"/>
        <end position="48"/>
    </location>
</feature>
<dbReference type="Proteomes" id="UP001646157">
    <property type="component" value="Unassembled WGS sequence"/>
</dbReference>
<name>A0ABS2N7I4_9BACI</name>
<keyword evidence="3" id="KW-1185">Reference proteome</keyword>
<proteinExistence type="predicted"/>
<feature type="compositionally biased region" description="Basic and acidic residues" evidence="1">
    <location>
        <begin position="1"/>
        <end position="25"/>
    </location>
</feature>
<organism evidence="2 3">
    <name type="scientific">Rossellomorea pakistanensis</name>
    <dbReference type="NCBI Taxonomy" id="992288"/>
    <lineage>
        <taxon>Bacteria</taxon>
        <taxon>Bacillati</taxon>
        <taxon>Bacillota</taxon>
        <taxon>Bacilli</taxon>
        <taxon>Bacillales</taxon>
        <taxon>Bacillaceae</taxon>
        <taxon>Rossellomorea</taxon>
    </lineage>
</organism>
<accession>A0ABS2N7I4</accession>
<dbReference type="RefSeq" id="WP_205168047.1">
    <property type="nucleotide sequence ID" value="NZ_JAFBDZ010000001.1"/>
</dbReference>
<evidence type="ECO:0000313" key="3">
    <source>
        <dbReference type="Proteomes" id="UP001646157"/>
    </source>
</evidence>
<comment type="caution">
    <text evidence="2">The sequence shown here is derived from an EMBL/GenBank/DDBJ whole genome shotgun (WGS) entry which is preliminary data.</text>
</comment>
<evidence type="ECO:0000313" key="2">
    <source>
        <dbReference type="EMBL" id="MBM7583817.1"/>
    </source>
</evidence>
<sequence length="48" mass="5496">MRPKQEQGDEDAHTIRPAESEHPGEETNNPLFKTMFTKKHLKGVGKYS</sequence>
<feature type="compositionally biased region" description="Basic residues" evidence="1">
    <location>
        <begin position="36"/>
        <end position="48"/>
    </location>
</feature>
<reference evidence="2 3" key="1">
    <citation type="submission" date="2021-01" db="EMBL/GenBank/DDBJ databases">
        <title>Genomic Encyclopedia of Type Strains, Phase IV (KMG-IV): sequencing the most valuable type-strain genomes for metagenomic binning, comparative biology and taxonomic classification.</title>
        <authorList>
            <person name="Goeker M."/>
        </authorList>
    </citation>
    <scope>NUCLEOTIDE SEQUENCE [LARGE SCALE GENOMIC DNA]</scope>
    <source>
        <strain evidence="2 3">DSM 24834</strain>
    </source>
</reference>
<gene>
    <name evidence="2" type="ORF">JOC86_000354</name>
</gene>
<evidence type="ECO:0000256" key="1">
    <source>
        <dbReference type="SAM" id="MobiDB-lite"/>
    </source>
</evidence>